<proteinExistence type="predicted"/>
<feature type="domain" description="PPM-type phosphatase" evidence="1">
    <location>
        <begin position="6"/>
        <end position="245"/>
    </location>
</feature>
<accession>A0A4Y3JCW5</accession>
<organism evidence="2 3">
    <name type="scientific">Acinetobacter pittii</name>
    <name type="common">Acinetobacter genomosp. 3</name>
    <dbReference type="NCBI Taxonomy" id="48296"/>
    <lineage>
        <taxon>Bacteria</taxon>
        <taxon>Pseudomonadati</taxon>
        <taxon>Pseudomonadota</taxon>
        <taxon>Gammaproteobacteria</taxon>
        <taxon>Moraxellales</taxon>
        <taxon>Moraxellaceae</taxon>
        <taxon>Acinetobacter</taxon>
        <taxon>Acinetobacter calcoaceticus/baumannii complex</taxon>
    </lineage>
</organism>
<dbReference type="CDD" id="cd00143">
    <property type="entry name" value="PP2Cc"/>
    <property type="match status" value="1"/>
</dbReference>
<dbReference type="Proteomes" id="UP000317717">
    <property type="component" value="Unassembled WGS sequence"/>
</dbReference>
<dbReference type="InterPro" id="IPR036457">
    <property type="entry name" value="PPM-type-like_dom_sf"/>
</dbReference>
<gene>
    <name evidence="2" type="ORF">PA3_39790</name>
</gene>
<sequence length="247" mass="28005">MYRIVEVGSFSFPKPDKNTNEDSVLLPTSDLHGNIIFGVADGVGSLLGANEASACVINTISKIVKEEKNFSVESAFYKAKEEVENLSLTNEVYIQAATTLTLVKIEKEKVVIGHIGDCRAYVKRNNKFYQLTKDHTRYQQLLDAGEISKKKLRHHRQDLSSILTQAINTRVELKFDIITLSINELIDNDGSIVISLMSDGAHHYWHKRPRFSDTTMNSPLSFVNNLRKRIEKEPIDDFTCLTVKLFK</sequence>
<evidence type="ECO:0000313" key="3">
    <source>
        <dbReference type="Proteomes" id="UP000317717"/>
    </source>
</evidence>
<dbReference type="SMART" id="SM00332">
    <property type="entry name" value="PP2Cc"/>
    <property type="match status" value="1"/>
</dbReference>
<evidence type="ECO:0000313" key="2">
    <source>
        <dbReference type="EMBL" id="GEA69821.1"/>
    </source>
</evidence>
<dbReference type="InterPro" id="IPR001932">
    <property type="entry name" value="PPM-type_phosphatase-like_dom"/>
</dbReference>
<dbReference type="SUPFAM" id="SSF81606">
    <property type="entry name" value="PP2C-like"/>
    <property type="match status" value="1"/>
</dbReference>
<dbReference type="AlphaFoldDB" id="A0A4Y3JCW5"/>
<evidence type="ECO:0000259" key="1">
    <source>
        <dbReference type="PROSITE" id="PS51746"/>
    </source>
</evidence>
<dbReference type="EMBL" id="BJLJ01000037">
    <property type="protein sequence ID" value="GEA69821.1"/>
    <property type="molecule type" value="Genomic_DNA"/>
</dbReference>
<protein>
    <recommendedName>
        <fullName evidence="1">PPM-type phosphatase domain-containing protein</fullName>
    </recommendedName>
</protein>
<dbReference type="Gene3D" id="3.60.40.10">
    <property type="entry name" value="PPM-type phosphatase domain"/>
    <property type="match status" value="1"/>
</dbReference>
<dbReference type="SMART" id="SM00331">
    <property type="entry name" value="PP2C_SIG"/>
    <property type="match status" value="1"/>
</dbReference>
<dbReference type="Pfam" id="PF13672">
    <property type="entry name" value="PP2C_2"/>
    <property type="match status" value="1"/>
</dbReference>
<comment type="caution">
    <text evidence="2">The sequence shown here is derived from an EMBL/GenBank/DDBJ whole genome shotgun (WGS) entry which is preliminary data.</text>
</comment>
<dbReference type="RefSeq" id="WP_141317034.1">
    <property type="nucleotide sequence ID" value="NZ_BJLJ01000037.1"/>
</dbReference>
<name>A0A4Y3JCW5_ACIPI</name>
<reference evidence="2 3" key="1">
    <citation type="submission" date="2019-06" db="EMBL/GenBank/DDBJ databases">
        <title>Whole genome shotgun sequence of Acinetobacter pittii NBRC 110514.</title>
        <authorList>
            <person name="Hosoyama A."/>
            <person name="Uohara A."/>
            <person name="Ohji S."/>
            <person name="Ichikawa N."/>
        </authorList>
    </citation>
    <scope>NUCLEOTIDE SEQUENCE [LARGE SCALE GENOMIC DNA]</scope>
    <source>
        <strain evidence="2 3">NBRC 110514</strain>
    </source>
</reference>
<dbReference type="PROSITE" id="PS51746">
    <property type="entry name" value="PPM_2"/>
    <property type="match status" value="1"/>
</dbReference>